<evidence type="ECO:0000313" key="2">
    <source>
        <dbReference type="EMBL" id="SQA77627.1"/>
    </source>
</evidence>
<dbReference type="AlphaFoldDB" id="A0A2X2RGR3"/>
<proteinExistence type="predicted"/>
<dbReference type="Pfam" id="PF22243">
    <property type="entry name" value="DUF5018-rel"/>
    <property type="match status" value="1"/>
</dbReference>
<accession>A0A2X2RGR3</accession>
<dbReference type="Gene3D" id="2.60.40.4120">
    <property type="match status" value="1"/>
</dbReference>
<dbReference type="EMBL" id="UARG01000017">
    <property type="protein sequence ID" value="SQA77627.1"/>
    <property type="molecule type" value="Genomic_DNA"/>
</dbReference>
<organism evidence="2 3">
    <name type="scientific">Capnocytophaga ochracea</name>
    <dbReference type="NCBI Taxonomy" id="1018"/>
    <lineage>
        <taxon>Bacteria</taxon>
        <taxon>Pseudomonadati</taxon>
        <taxon>Bacteroidota</taxon>
        <taxon>Flavobacteriia</taxon>
        <taxon>Flavobacteriales</taxon>
        <taxon>Flavobacteriaceae</taxon>
        <taxon>Capnocytophaga</taxon>
    </lineage>
</organism>
<name>A0A2X2RGR3_CAPOC</name>
<evidence type="ECO:0000259" key="1">
    <source>
        <dbReference type="Pfam" id="PF22243"/>
    </source>
</evidence>
<dbReference type="Proteomes" id="UP000249891">
    <property type="component" value="Unassembled WGS sequence"/>
</dbReference>
<evidence type="ECO:0000313" key="3">
    <source>
        <dbReference type="Proteomes" id="UP000249891"/>
    </source>
</evidence>
<dbReference type="RefSeq" id="WP_128091055.1">
    <property type="nucleotide sequence ID" value="NZ_UARG01000017.1"/>
</dbReference>
<sequence length="159" mass="17763">MKRYILYALFAILAIGFNSCLKSNLEELPAFEENDVTNVDRVEYRFISDEISKASNQKIVKFINLTVNKKEINKTDKTVKIEVTVPVANSDFPTVERDKVSKANLTVILSVSTAARVFPIGDAPRLGTPGDWTNPHKYKIEAANGNTAEWTVEVTNVTK</sequence>
<dbReference type="InterPro" id="IPR054460">
    <property type="entry name" value="DUF5018-rel"/>
</dbReference>
<reference evidence="2 3" key="1">
    <citation type="submission" date="2018-06" db="EMBL/GenBank/DDBJ databases">
        <authorList>
            <consortium name="Pathogen Informatics"/>
            <person name="Doyle S."/>
        </authorList>
    </citation>
    <scope>NUCLEOTIDE SEQUENCE [LARGE SCALE GENOMIC DNA]</scope>
    <source>
        <strain evidence="2 3">NCTC11546</strain>
    </source>
</reference>
<feature type="domain" description="DUF5018" evidence="1">
    <location>
        <begin position="37"/>
        <end position="153"/>
    </location>
</feature>
<protein>
    <recommendedName>
        <fullName evidence="1">DUF5018 domain-containing protein</fullName>
    </recommendedName>
</protein>
<gene>
    <name evidence="2" type="ORF">NCTC11546_00841</name>
</gene>